<evidence type="ECO:0000313" key="4">
    <source>
        <dbReference type="Proteomes" id="UP000230779"/>
    </source>
</evidence>
<dbReference type="AlphaFoldDB" id="A0A2M7RHL2"/>
<proteinExistence type="predicted"/>
<gene>
    <name evidence="3" type="ORF">COY66_05180</name>
</gene>
<dbReference type="Proteomes" id="UP000230779">
    <property type="component" value="Unassembled WGS sequence"/>
</dbReference>
<accession>A0A2M7RHL2</accession>
<protein>
    <recommendedName>
        <fullName evidence="5">DUF11 domain-containing protein</fullName>
    </recommendedName>
</protein>
<evidence type="ECO:0008006" key="5">
    <source>
        <dbReference type="Google" id="ProtNLM"/>
    </source>
</evidence>
<feature type="compositionally biased region" description="Basic and acidic residues" evidence="1">
    <location>
        <begin position="22"/>
        <end position="34"/>
    </location>
</feature>
<keyword evidence="2" id="KW-1133">Transmembrane helix</keyword>
<dbReference type="Gene3D" id="2.60.40.1170">
    <property type="entry name" value="Mu homology domain, subdomain B"/>
    <property type="match status" value="1"/>
</dbReference>
<evidence type="ECO:0000313" key="3">
    <source>
        <dbReference type="EMBL" id="PIY96047.1"/>
    </source>
</evidence>
<feature type="region of interest" description="Disordered" evidence="1">
    <location>
        <begin position="1"/>
        <end position="37"/>
    </location>
</feature>
<organism evidence="3 4">
    <name type="scientific">Candidatus Kerfeldbacteria bacterium CG_4_10_14_0_8_um_filter_42_10</name>
    <dbReference type="NCBI Taxonomy" id="2014248"/>
    <lineage>
        <taxon>Bacteria</taxon>
        <taxon>Candidatus Kerfeldiibacteriota</taxon>
    </lineage>
</organism>
<feature type="transmembrane region" description="Helical" evidence="2">
    <location>
        <begin position="68"/>
        <end position="91"/>
    </location>
</feature>
<evidence type="ECO:0000256" key="1">
    <source>
        <dbReference type="SAM" id="MobiDB-lite"/>
    </source>
</evidence>
<reference evidence="3 4" key="1">
    <citation type="submission" date="2017-09" db="EMBL/GenBank/DDBJ databases">
        <title>Depth-based differentiation of microbial function through sediment-hosted aquifers and enrichment of novel symbionts in the deep terrestrial subsurface.</title>
        <authorList>
            <person name="Probst A.J."/>
            <person name="Ladd B."/>
            <person name="Jarett J.K."/>
            <person name="Geller-Mcgrath D.E."/>
            <person name="Sieber C.M."/>
            <person name="Emerson J.B."/>
            <person name="Anantharaman K."/>
            <person name="Thomas B.C."/>
            <person name="Malmstrom R."/>
            <person name="Stieglmeier M."/>
            <person name="Klingl A."/>
            <person name="Woyke T."/>
            <person name="Ryan C.M."/>
            <person name="Banfield J.F."/>
        </authorList>
    </citation>
    <scope>NUCLEOTIDE SEQUENCE [LARGE SCALE GENOMIC DNA]</scope>
    <source>
        <strain evidence="3">CG_4_10_14_0_8_um_filter_42_10</strain>
    </source>
</reference>
<evidence type="ECO:0000256" key="2">
    <source>
        <dbReference type="SAM" id="Phobius"/>
    </source>
</evidence>
<dbReference type="EMBL" id="PFMD01000060">
    <property type="protein sequence ID" value="PIY96047.1"/>
    <property type="molecule type" value="Genomic_DNA"/>
</dbReference>
<comment type="caution">
    <text evidence="3">The sequence shown here is derived from an EMBL/GenBank/DDBJ whole genome shotgun (WGS) entry which is preliminary data.</text>
</comment>
<name>A0A2M7RHL2_9BACT</name>
<feature type="region of interest" description="Disordered" evidence="1">
    <location>
        <begin position="652"/>
        <end position="671"/>
    </location>
</feature>
<keyword evidence="2" id="KW-0812">Transmembrane</keyword>
<keyword evidence="2" id="KW-0472">Membrane</keyword>
<sequence>MVEKKAKKIPVTTGKKMNQPSDSEKRSSQEKAKSESGVNTLVSIYRQDHRQEIDMTRLERKKFSKKRLILTLLVILLVMFAAASIAGFFIFNHGQGKKGESIELTITAPKTVDSGGEIEIEVTYLNKDNVAVKDADLTILYPDGFYFSHSEPQAQNEANTYWKIDRIGSGTGGKIKIYGQIIGDLNSTKTFLASMNYTPANFNSVFEAKSSHSLEITASIIELSLETPIRIVSGQETEIDVKFKNNSKLPLSNLKIIAAFPEGFSLTEADPAMPEDGQFWLVKELAADTENIIKLKGVFQGNPGDAKEIRFQIGLIMNEGEFRLQSEKSAIIFIVKPELNLQLTINGSNQEMAVDLGDTLEYKVTYKNASDVELRAVMLQAQFVSETSILDLTKVNDPQNGTIEEKSISWGALQIQGLSTIVPQAEGEFTFSIPALSVISPLKETDRNFSVDNYIKVTAVESEDTAVDFEKLSESNHIVVKVNSKVNLETEGRYYSEEFEKLGSGPLPPEVGETTSYRIFWSVSNLYNDLEDVEVAAILPKDVFWTGRATSSTGGAVTFDVSTRTVTWKINRLSANTGQLFPKADANFEVSITPTAKQEGKLMVLINDSSLSARDSFTNYDIETSSPLVTTDLENDIAGQGRGIVVSKTADQNLNQSSDLNQNNNSNVNSN</sequence>